<protein>
    <submittedName>
        <fullName evidence="1">Uncharacterized protein</fullName>
    </submittedName>
</protein>
<name>X0VUK7_9ZZZZ</name>
<gene>
    <name evidence="1" type="ORF">S01H1_45974</name>
</gene>
<sequence length="176" mass="20324">TLSSARHKAVLKNLRRSLKRKARVGASKKACNIVVQHLDKYSDFLFGHMLRKRSRQIVVPRTNNVEESLFRTVKRQCRRIHGRGHLSRDIEDMLEATPLVLNLRNASYCETVYGGVEPQTIAERFSAVDPSVPTQLLKSWRDEKRSVRLPRKFESLEDLPQQLAPFIDAAYTKLKK</sequence>
<feature type="non-terminal residue" evidence="1">
    <location>
        <position position="1"/>
    </location>
</feature>
<dbReference type="AlphaFoldDB" id="X0VUK7"/>
<reference evidence="1" key="1">
    <citation type="journal article" date="2014" name="Front. Microbiol.">
        <title>High frequency of phylogenetically diverse reductive dehalogenase-homologous genes in deep subseafloor sedimentary metagenomes.</title>
        <authorList>
            <person name="Kawai M."/>
            <person name="Futagami T."/>
            <person name="Toyoda A."/>
            <person name="Takaki Y."/>
            <person name="Nishi S."/>
            <person name="Hori S."/>
            <person name="Arai W."/>
            <person name="Tsubouchi T."/>
            <person name="Morono Y."/>
            <person name="Uchiyama I."/>
            <person name="Ito T."/>
            <person name="Fujiyama A."/>
            <person name="Inagaki F."/>
            <person name="Takami H."/>
        </authorList>
    </citation>
    <scope>NUCLEOTIDE SEQUENCE</scope>
    <source>
        <strain evidence="1">Expedition CK06-06</strain>
    </source>
</reference>
<evidence type="ECO:0000313" key="1">
    <source>
        <dbReference type="EMBL" id="GAG04236.1"/>
    </source>
</evidence>
<dbReference type="EMBL" id="BARS01029413">
    <property type="protein sequence ID" value="GAG04236.1"/>
    <property type="molecule type" value="Genomic_DNA"/>
</dbReference>
<organism evidence="1">
    <name type="scientific">marine sediment metagenome</name>
    <dbReference type="NCBI Taxonomy" id="412755"/>
    <lineage>
        <taxon>unclassified sequences</taxon>
        <taxon>metagenomes</taxon>
        <taxon>ecological metagenomes</taxon>
    </lineage>
</organism>
<proteinExistence type="predicted"/>
<accession>X0VUK7</accession>
<comment type="caution">
    <text evidence="1">The sequence shown here is derived from an EMBL/GenBank/DDBJ whole genome shotgun (WGS) entry which is preliminary data.</text>
</comment>